<accession>A0A4R3K427</accession>
<dbReference type="NCBIfam" id="NF040747">
    <property type="entry name" value="reduct_C_alpha"/>
    <property type="match status" value="1"/>
</dbReference>
<name>A0A4R3K427_9FIRM</name>
<dbReference type="Pfam" id="PF02504">
    <property type="entry name" value="FA_synthesis"/>
    <property type="match status" value="1"/>
</dbReference>
<organism evidence="1 2">
    <name type="scientific">Muricomes intestini</name>
    <dbReference type="NCBI Taxonomy" id="1796634"/>
    <lineage>
        <taxon>Bacteria</taxon>
        <taxon>Bacillati</taxon>
        <taxon>Bacillota</taxon>
        <taxon>Clostridia</taxon>
        <taxon>Lachnospirales</taxon>
        <taxon>Lachnospiraceae</taxon>
        <taxon>Muricomes</taxon>
    </lineage>
</organism>
<dbReference type="Proteomes" id="UP000295726">
    <property type="component" value="Unassembled WGS sequence"/>
</dbReference>
<dbReference type="InterPro" id="IPR003664">
    <property type="entry name" value="FA_synthesis"/>
</dbReference>
<dbReference type="GO" id="GO:0016747">
    <property type="term" value="F:acyltransferase activity, transferring groups other than amino-acyl groups"/>
    <property type="evidence" value="ECO:0007669"/>
    <property type="project" value="InterPro"/>
</dbReference>
<keyword evidence="2" id="KW-1185">Reference proteome</keyword>
<dbReference type="OrthoDB" id="9769886at2"/>
<dbReference type="GO" id="GO:0006633">
    <property type="term" value="P:fatty acid biosynthetic process"/>
    <property type="evidence" value="ECO:0007669"/>
    <property type="project" value="InterPro"/>
</dbReference>
<dbReference type="AlphaFoldDB" id="A0A4R3K427"/>
<dbReference type="Gene3D" id="3.40.718.10">
    <property type="entry name" value="Isopropylmalate Dehydrogenase"/>
    <property type="match status" value="1"/>
</dbReference>
<reference evidence="1 2" key="1">
    <citation type="submission" date="2019-03" db="EMBL/GenBank/DDBJ databases">
        <title>Genomic Encyclopedia of Type Strains, Phase IV (KMG-IV): sequencing the most valuable type-strain genomes for metagenomic binning, comparative biology and taxonomic classification.</title>
        <authorList>
            <person name="Goeker M."/>
        </authorList>
    </citation>
    <scope>NUCLEOTIDE SEQUENCE [LARGE SCALE GENOMIC DNA]</scope>
    <source>
        <strain evidence="1 2">DSM 29489</strain>
    </source>
</reference>
<proteinExistence type="predicted"/>
<gene>
    <name evidence="1" type="ORF">EDD59_11765</name>
</gene>
<dbReference type="RefSeq" id="WP_132382229.1">
    <property type="nucleotide sequence ID" value="NZ_SLZZ01000017.1"/>
</dbReference>
<comment type="caution">
    <text evidence="1">The sequence shown here is derived from an EMBL/GenBank/DDBJ whole genome shotgun (WGS) entry which is preliminary data.</text>
</comment>
<protein>
    <submittedName>
        <fullName evidence="1">Fatty acid synthesis protein</fullName>
    </submittedName>
</protein>
<evidence type="ECO:0000313" key="1">
    <source>
        <dbReference type="EMBL" id="TCS77456.1"/>
    </source>
</evidence>
<dbReference type="EMBL" id="SLZZ01000017">
    <property type="protein sequence ID" value="TCS77456.1"/>
    <property type="molecule type" value="Genomic_DNA"/>
</dbReference>
<evidence type="ECO:0000313" key="2">
    <source>
        <dbReference type="Proteomes" id="UP000295726"/>
    </source>
</evidence>
<dbReference type="SUPFAM" id="SSF53659">
    <property type="entry name" value="Isocitrate/Isopropylmalate dehydrogenase-like"/>
    <property type="match status" value="1"/>
</dbReference>
<sequence>GIEVYYIGTLEAEGVTTVKVSDAEEGHHKMEELLKSKEVDGAVTMHYPFPIGVSTVGRVVTPAKGKEMYLATTTGTSSADRVEGMVKNAVYGIIAAKTCGNPNPTVGILNVDGARQTEIALKKLKENGYDISFAESNRADGGCVMRGNDILQGTPDVMVCDPLTGNLLVKLLSSYTTGRSYEASGYGYGPGIGEGCEQLVMIISRASGAPLITGAIRYAAQLVRGKVFAVSAKEFEAAGNAGFKEILAERKAAEKPAPEEEVTAPPKEVVTEQIPGIEIMDLEDGVKALWKEGIYADSGMGCTGPVILVSDVNMEKAKDILKKAGYIN</sequence>
<feature type="non-terminal residue" evidence="1">
    <location>
        <position position="1"/>
    </location>
</feature>